<dbReference type="Proteomes" id="UP001470230">
    <property type="component" value="Unassembled WGS sequence"/>
</dbReference>
<gene>
    <name evidence="2" type="ORF">M9Y10_040921</name>
</gene>
<reference evidence="2 3" key="1">
    <citation type="submission" date="2024-04" db="EMBL/GenBank/DDBJ databases">
        <title>Tritrichomonas musculus Genome.</title>
        <authorList>
            <person name="Alves-Ferreira E."/>
            <person name="Grigg M."/>
            <person name="Lorenzi H."/>
            <person name="Galac M."/>
        </authorList>
    </citation>
    <scope>NUCLEOTIDE SEQUENCE [LARGE SCALE GENOMIC DNA]</scope>
    <source>
        <strain evidence="2 3">EAF2021</strain>
    </source>
</reference>
<dbReference type="InterPro" id="IPR051158">
    <property type="entry name" value="Metallophosphoesterase_sf"/>
</dbReference>
<dbReference type="PANTHER" id="PTHR31302:SF0">
    <property type="entry name" value="TRANSMEMBRANE PROTEIN WITH METALLOPHOSPHOESTERASE DOMAIN"/>
    <property type="match status" value="1"/>
</dbReference>
<evidence type="ECO:0000259" key="1">
    <source>
        <dbReference type="Pfam" id="PF00149"/>
    </source>
</evidence>
<evidence type="ECO:0000313" key="2">
    <source>
        <dbReference type="EMBL" id="KAK8885472.1"/>
    </source>
</evidence>
<organism evidence="2 3">
    <name type="scientific">Tritrichomonas musculus</name>
    <dbReference type="NCBI Taxonomy" id="1915356"/>
    <lineage>
        <taxon>Eukaryota</taxon>
        <taxon>Metamonada</taxon>
        <taxon>Parabasalia</taxon>
        <taxon>Tritrichomonadida</taxon>
        <taxon>Tritrichomonadidae</taxon>
        <taxon>Tritrichomonas</taxon>
    </lineage>
</organism>
<protein>
    <recommendedName>
        <fullName evidence="1">Calcineurin-like phosphoesterase domain-containing protein</fullName>
    </recommendedName>
</protein>
<evidence type="ECO:0000313" key="3">
    <source>
        <dbReference type="Proteomes" id="UP001470230"/>
    </source>
</evidence>
<dbReference type="PANTHER" id="PTHR31302">
    <property type="entry name" value="TRANSMEMBRANE PROTEIN WITH METALLOPHOSPHOESTERASE DOMAIN-RELATED"/>
    <property type="match status" value="1"/>
</dbReference>
<proteinExistence type="predicted"/>
<sequence>MEKNPRFYRVEIDDFNIFKGLIIADFHIGQFLSIEKEKVALINCLKSLIDHEKPTHVFILGDIIHFSSERTDEWYFDFFQLLEDNFSLPICIIPGNHDYDLSPYRNCFNLYKNEKNVKCYDVEFLEIKYSDNFSLFLGHDASYNMFVHFKSPIVQWMNEIRNSKYCKSIIKKNDVVIFGHTHEDIDDDETRNYTIAPFSISLEESSYGLISFNNGFKFDHKTSFSLQSK</sequence>
<name>A0ABR2K2Z6_9EUKA</name>
<dbReference type="InterPro" id="IPR029052">
    <property type="entry name" value="Metallo-depent_PP-like"/>
</dbReference>
<dbReference type="Pfam" id="PF00149">
    <property type="entry name" value="Metallophos"/>
    <property type="match status" value="1"/>
</dbReference>
<dbReference type="SUPFAM" id="SSF56300">
    <property type="entry name" value="Metallo-dependent phosphatases"/>
    <property type="match status" value="1"/>
</dbReference>
<dbReference type="Gene3D" id="3.60.21.10">
    <property type="match status" value="1"/>
</dbReference>
<dbReference type="EMBL" id="JAPFFF010000007">
    <property type="protein sequence ID" value="KAK8885472.1"/>
    <property type="molecule type" value="Genomic_DNA"/>
</dbReference>
<keyword evidence="3" id="KW-1185">Reference proteome</keyword>
<comment type="caution">
    <text evidence="2">The sequence shown here is derived from an EMBL/GenBank/DDBJ whole genome shotgun (WGS) entry which is preliminary data.</text>
</comment>
<feature type="domain" description="Calcineurin-like phosphoesterase" evidence="1">
    <location>
        <begin position="21"/>
        <end position="183"/>
    </location>
</feature>
<accession>A0ABR2K2Z6</accession>
<dbReference type="InterPro" id="IPR004843">
    <property type="entry name" value="Calcineurin-like_PHP"/>
</dbReference>